<organism evidence="1 2">
    <name type="scientific">Gigaspora margarita</name>
    <dbReference type="NCBI Taxonomy" id="4874"/>
    <lineage>
        <taxon>Eukaryota</taxon>
        <taxon>Fungi</taxon>
        <taxon>Fungi incertae sedis</taxon>
        <taxon>Mucoromycota</taxon>
        <taxon>Glomeromycotina</taxon>
        <taxon>Glomeromycetes</taxon>
        <taxon>Diversisporales</taxon>
        <taxon>Gigasporaceae</taxon>
        <taxon>Gigaspora</taxon>
    </lineage>
</organism>
<comment type="caution">
    <text evidence="1">The sequence shown here is derived from an EMBL/GenBank/DDBJ whole genome shotgun (WGS) entry which is preliminary data.</text>
</comment>
<reference evidence="1 2" key="1">
    <citation type="submission" date="2021-06" db="EMBL/GenBank/DDBJ databases">
        <authorList>
            <person name="Kallberg Y."/>
            <person name="Tangrot J."/>
            <person name="Rosling A."/>
        </authorList>
    </citation>
    <scope>NUCLEOTIDE SEQUENCE [LARGE SCALE GENOMIC DNA]</scope>
    <source>
        <strain evidence="1 2">120-4 pot B 10/14</strain>
    </source>
</reference>
<gene>
    <name evidence="1" type="ORF">GMARGA_LOCUS37995</name>
</gene>
<dbReference type="Proteomes" id="UP000789901">
    <property type="component" value="Unassembled WGS sequence"/>
</dbReference>
<proteinExistence type="predicted"/>
<sequence length="65" mass="7119">MSSGKNIGKLNLTIPSGSIDKGIISMQKSNKCRLRLPICYAETFPLDGVPHGFYGSMMNTLRNIC</sequence>
<evidence type="ECO:0000313" key="1">
    <source>
        <dbReference type="EMBL" id="CAG8846092.1"/>
    </source>
</evidence>
<protein>
    <submittedName>
        <fullName evidence="1">35125_t:CDS:1</fullName>
    </submittedName>
</protein>
<keyword evidence="2" id="KW-1185">Reference proteome</keyword>
<feature type="non-terminal residue" evidence="1">
    <location>
        <position position="65"/>
    </location>
</feature>
<dbReference type="EMBL" id="CAJVQB010082122">
    <property type="protein sequence ID" value="CAG8846092.1"/>
    <property type="molecule type" value="Genomic_DNA"/>
</dbReference>
<evidence type="ECO:0000313" key="2">
    <source>
        <dbReference type="Proteomes" id="UP000789901"/>
    </source>
</evidence>
<name>A0ABN7X497_GIGMA</name>
<accession>A0ABN7X497</accession>